<evidence type="ECO:0000256" key="5">
    <source>
        <dbReference type="ARBA" id="ARBA00022692"/>
    </source>
</evidence>
<dbReference type="InterPro" id="IPR043130">
    <property type="entry name" value="CDP-OH_PTrfase_TM_dom"/>
</dbReference>
<dbReference type="InterPro" id="IPR004570">
    <property type="entry name" value="Phosphatidylglycerol_P_synth"/>
</dbReference>
<keyword evidence="4" id="KW-0808">Transferase</keyword>
<dbReference type="PANTHER" id="PTHR14269">
    <property type="entry name" value="CDP-DIACYLGLYCEROL--GLYCEROL-3-PHOSPHATE 3-PHOSPHATIDYLTRANSFERASE-RELATED"/>
    <property type="match status" value="1"/>
</dbReference>
<dbReference type="EMBL" id="CAFBQH010000021">
    <property type="protein sequence ID" value="CAB5047088.1"/>
    <property type="molecule type" value="Genomic_DNA"/>
</dbReference>
<evidence type="ECO:0000256" key="1">
    <source>
        <dbReference type="ARBA" id="ARBA00004141"/>
    </source>
</evidence>
<gene>
    <name evidence="13" type="ORF">UFOPK2870_00318</name>
    <name evidence="12" type="ORF">UFOPK4179_01099</name>
    <name evidence="14" type="ORF">UFOPK4293_00484</name>
</gene>
<evidence type="ECO:0000256" key="8">
    <source>
        <dbReference type="ARBA" id="ARBA00023136"/>
    </source>
</evidence>
<evidence type="ECO:0000256" key="4">
    <source>
        <dbReference type="ARBA" id="ARBA00022679"/>
    </source>
</evidence>
<protein>
    <submittedName>
        <fullName evidence="14">Unannotated protein</fullName>
    </submittedName>
</protein>
<evidence type="ECO:0000256" key="2">
    <source>
        <dbReference type="ARBA" id="ARBA00010441"/>
    </source>
</evidence>
<evidence type="ECO:0000313" key="13">
    <source>
        <dbReference type="EMBL" id="CAB4755817.1"/>
    </source>
</evidence>
<evidence type="ECO:0000256" key="10">
    <source>
        <dbReference type="ARBA" id="ARBA00023264"/>
    </source>
</evidence>
<keyword evidence="7" id="KW-0443">Lipid metabolism</keyword>
<evidence type="ECO:0000256" key="7">
    <source>
        <dbReference type="ARBA" id="ARBA00023098"/>
    </source>
</evidence>
<dbReference type="InterPro" id="IPR050324">
    <property type="entry name" value="CDP-alcohol_PTase-I"/>
</dbReference>
<name>A0A6J7T3Q2_9ZZZZ</name>
<dbReference type="EMBL" id="CAETWZ010000121">
    <property type="protein sequence ID" value="CAB4368301.1"/>
    <property type="molecule type" value="Genomic_DNA"/>
</dbReference>
<reference evidence="14" key="1">
    <citation type="submission" date="2020-05" db="EMBL/GenBank/DDBJ databases">
        <authorList>
            <person name="Chiriac C."/>
            <person name="Salcher M."/>
            <person name="Ghai R."/>
            <person name="Kavagutti S V."/>
        </authorList>
    </citation>
    <scope>NUCLEOTIDE SEQUENCE</scope>
</reference>
<keyword evidence="8 11" id="KW-0472">Membrane</keyword>
<dbReference type="InterPro" id="IPR000462">
    <property type="entry name" value="CDP-OH_P_trans"/>
</dbReference>
<dbReference type="GO" id="GO:0046474">
    <property type="term" value="P:glycerophospholipid biosynthetic process"/>
    <property type="evidence" value="ECO:0007669"/>
    <property type="project" value="TreeGrafter"/>
</dbReference>
<feature type="transmembrane region" description="Helical" evidence="11">
    <location>
        <begin position="165"/>
        <end position="185"/>
    </location>
</feature>
<evidence type="ECO:0000256" key="6">
    <source>
        <dbReference type="ARBA" id="ARBA00022989"/>
    </source>
</evidence>
<keyword evidence="10" id="KW-1208">Phospholipid metabolism</keyword>
<organism evidence="14">
    <name type="scientific">freshwater metagenome</name>
    <dbReference type="NCBI Taxonomy" id="449393"/>
    <lineage>
        <taxon>unclassified sequences</taxon>
        <taxon>metagenomes</taxon>
        <taxon>ecological metagenomes</taxon>
    </lineage>
</organism>
<dbReference type="GO" id="GO:0008444">
    <property type="term" value="F:CDP-diacylglycerol-glycerol-3-phosphate 3-phosphatidyltransferase activity"/>
    <property type="evidence" value="ECO:0007669"/>
    <property type="project" value="InterPro"/>
</dbReference>
<dbReference type="PANTHER" id="PTHR14269:SF62">
    <property type="entry name" value="CDP-DIACYLGLYCEROL--GLYCEROL-3-PHOSPHATE 3-PHOSPHATIDYLTRANSFERASE 1, CHLOROPLASTIC"/>
    <property type="match status" value="1"/>
</dbReference>
<dbReference type="AlphaFoldDB" id="A0A6J7T3Q2"/>
<comment type="subcellular location">
    <subcellularLocation>
        <location evidence="1">Membrane</location>
        <topology evidence="1">Multi-pass membrane protein</topology>
    </subcellularLocation>
</comment>
<keyword evidence="6 11" id="KW-1133">Transmembrane helix</keyword>
<proteinExistence type="inferred from homology"/>
<accession>A0A6J7T3Q2</accession>
<dbReference type="PROSITE" id="PS00379">
    <property type="entry name" value="CDP_ALCOHOL_P_TRANSF"/>
    <property type="match status" value="1"/>
</dbReference>
<keyword evidence="3" id="KW-0444">Lipid biosynthesis</keyword>
<keyword evidence="9" id="KW-0594">Phospholipid biosynthesis</keyword>
<evidence type="ECO:0000256" key="3">
    <source>
        <dbReference type="ARBA" id="ARBA00022516"/>
    </source>
</evidence>
<dbReference type="GO" id="GO:0016020">
    <property type="term" value="C:membrane"/>
    <property type="evidence" value="ECO:0007669"/>
    <property type="project" value="UniProtKB-SubCell"/>
</dbReference>
<comment type="similarity">
    <text evidence="2">Belongs to the CDP-alcohol phosphatidyltransferase class-I family.</text>
</comment>
<evidence type="ECO:0000313" key="14">
    <source>
        <dbReference type="EMBL" id="CAB5047088.1"/>
    </source>
</evidence>
<dbReference type="InterPro" id="IPR048254">
    <property type="entry name" value="CDP_ALCOHOL_P_TRANSF_CS"/>
</dbReference>
<dbReference type="Pfam" id="PF01066">
    <property type="entry name" value="CDP-OH_P_transf"/>
    <property type="match status" value="1"/>
</dbReference>
<evidence type="ECO:0000256" key="11">
    <source>
        <dbReference type="SAM" id="Phobius"/>
    </source>
</evidence>
<evidence type="ECO:0000313" key="12">
    <source>
        <dbReference type="EMBL" id="CAB4368301.1"/>
    </source>
</evidence>
<feature type="transmembrane region" description="Helical" evidence="11">
    <location>
        <begin position="27"/>
        <end position="47"/>
    </location>
</feature>
<feature type="transmembrane region" description="Helical" evidence="11">
    <location>
        <begin position="142"/>
        <end position="159"/>
    </location>
</feature>
<dbReference type="PIRSF" id="PIRSF000847">
    <property type="entry name" value="Phos_ph_gly_syn"/>
    <property type="match status" value="1"/>
</dbReference>
<evidence type="ECO:0000256" key="9">
    <source>
        <dbReference type="ARBA" id="ARBA00023209"/>
    </source>
</evidence>
<dbReference type="EMBL" id="CAEZZL010000013">
    <property type="protein sequence ID" value="CAB4755817.1"/>
    <property type="molecule type" value="Genomic_DNA"/>
</dbReference>
<dbReference type="Gene3D" id="1.20.120.1760">
    <property type="match status" value="1"/>
</dbReference>
<keyword evidence="5 11" id="KW-0812">Transmembrane</keyword>
<sequence length="205" mass="22703">MKTMSVTHAPGYWGYHRAVRVRENLTIPNFLSLLRLAMLPTFVGLFADGRVVAGSWFFGLLASTDWIDGYIARRFNQVSELGKILDPIADRAVFFVGIGAALYYSYLPVWFGVVILIREVSIAILMVAATAMGMERFPVTRLGKWATFALMAAVPWITLGSAGGAWTIFTFMGWAVGIPGVFVSYKSFFQYLPTVKSHLASGRRS</sequence>